<keyword evidence="6" id="KW-0256">Endoplasmic reticulum</keyword>
<comment type="catalytic activity">
    <reaction evidence="11">
        <text>a 1,2-diacyl-sn-glycero-3-phosphoethanolamine(in) = a 1,2-diacyl-sn-glycero-3-phosphoethanolamine(out)</text>
        <dbReference type="Rhea" id="RHEA:38895"/>
        <dbReference type="ChEBI" id="CHEBI:64612"/>
    </reaction>
</comment>
<evidence type="ECO:0000313" key="15">
    <source>
        <dbReference type="Proteomes" id="UP001161438"/>
    </source>
</evidence>
<reference evidence="14" key="1">
    <citation type="submission" date="2022-10" db="EMBL/GenBank/DDBJ databases">
        <authorList>
            <person name="Byrne P K."/>
        </authorList>
    </citation>
    <scope>NUCLEOTIDE SEQUENCE</scope>
    <source>
        <strain evidence="14">IFO1815</strain>
    </source>
</reference>
<dbReference type="RefSeq" id="XP_056079002.1">
    <property type="nucleotide sequence ID" value="XM_056225156.1"/>
</dbReference>
<comment type="subcellular location">
    <subcellularLocation>
        <location evidence="1">Endoplasmic reticulum membrane</location>
        <topology evidence="1">Peripheral membrane protein</topology>
    </subcellularLocation>
    <subcellularLocation>
        <location evidence="2">Preautophagosomal structure membrane</location>
        <topology evidence="2">Peripheral membrane protein</topology>
    </subcellularLocation>
</comment>
<organism evidence="14 15">
    <name type="scientific">Saccharomyces mikatae IFO 1815</name>
    <dbReference type="NCBI Taxonomy" id="226126"/>
    <lineage>
        <taxon>Eukaryota</taxon>
        <taxon>Fungi</taxon>
        <taxon>Dikarya</taxon>
        <taxon>Ascomycota</taxon>
        <taxon>Saccharomycotina</taxon>
        <taxon>Saccharomycetes</taxon>
        <taxon>Saccharomycetales</taxon>
        <taxon>Saccharomycetaceae</taxon>
        <taxon>Saccharomyces</taxon>
    </lineage>
</organism>
<evidence type="ECO:0000256" key="5">
    <source>
        <dbReference type="ARBA" id="ARBA00022448"/>
    </source>
</evidence>
<dbReference type="GO" id="GO:0034727">
    <property type="term" value="P:piecemeal microautophagy of the nucleus"/>
    <property type="evidence" value="ECO:0007669"/>
    <property type="project" value="TreeGrafter"/>
</dbReference>
<feature type="region of interest" description="Disordered" evidence="13">
    <location>
        <begin position="128"/>
        <end position="157"/>
    </location>
</feature>
<keyword evidence="15" id="KW-1185">Reference proteome</keyword>
<proteinExistence type="inferred from homology"/>
<dbReference type="Pfam" id="PF13329">
    <property type="entry name" value="ATG2_CAD"/>
    <property type="match status" value="1"/>
</dbReference>
<evidence type="ECO:0000256" key="4">
    <source>
        <dbReference type="ARBA" id="ARBA00018070"/>
    </source>
</evidence>
<evidence type="ECO:0000256" key="7">
    <source>
        <dbReference type="ARBA" id="ARBA00023006"/>
    </source>
</evidence>
<evidence type="ECO:0000256" key="13">
    <source>
        <dbReference type="SAM" id="MobiDB-lite"/>
    </source>
</evidence>
<gene>
    <name evidence="14" type="primary">SMKI14G0910</name>
    <name evidence="14" type="ORF">SMKI_14G0910</name>
</gene>
<accession>A0AA35NDT2</accession>
<evidence type="ECO:0000256" key="2">
    <source>
        <dbReference type="ARBA" id="ARBA00004623"/>
    </source>
</evidence>
<dbReference type="PANTHER" id="PTHR13190">
    <property type="entry name" value="AUTOPHAGY-RELATED 2, ISOFORM A"/>
    <property type="match status" value="1"/>
</dbReference>
<comment type="catalytic activity">
    <reaction evidence="12">
        <text>a 1,2-diacyl-sn-glycero-3-phosphocholine(in) = a 1,2-diacyl-sn-glycero-3-phosphocholine(out)</text>
        <dbReference type="Rhea" id="RHEA:38571"/>
        <dbReference type="ChEBI" id="CHEBI:57643"/>
    </reaction>
</comment>
<keyword evidence="9" id="KW-0472">Membrane</keyword>
<dbReference type="GO" id="GO:0061723">
    <property type="term" value="P:glycophagy"/>
    <property type="evidence" value="ECO:0007669"/>
    <property type="project" value="TreeGrafter"/>
</dbReference>
<evidence type="ECO:0000313" key="14">
    <source>
        <dbReference type="EMBL" id="CAI4035882.1"/>
    </source>
</evidence>
<dbReference type="GO" id="GO:0000045">
    <property type="term" value="P:autophagosome assembly"/>
    <property type="evidence" value="ECO:0007669"/>
    <property type="project" value="TreeGrafter"/>
</dbReference>
<keyword evidence="5" id="KW-0813">Transport</keyword>
<evidence type="ECO:0000256" key="3">
    <source>
        <dbReference type="ARBA" id="ARBA00009714"/>
    </source>
</evidence>
<dbReference type="GeneID" id="80920770"/>
<dbReference type="GO" id="GO:0034045">
    <property type="term" value="C:phagophore assembly site membrane"/>
    <property type="evidence" value="ECO:0007669"/>
    <property type="project" value="UniProtKB-SubCell"/>
</dbReference>
<dbReference type="Proteomes" id="UP001161438">
    <property type="component" value="Chromosome 14"/>
</dbReference>
<evidence type="ECO:0000256" key="12">
    <source>
        <dbReference type="ARBA" id="ARBA00024631"/>
    </source>
</evidence>
<evidence type="ECO:0000256" key="9">
    <source>
        <dbReference type="ARBA" id="ARBA00023136"/>
    </source>
</evidence>
<evidence type="ECO:0000256" key="8">
    <source>
        <dbReference type="ARBA" id="ARBA00023055"/>
    </source>
</evidence>
<dbReference type="GO" id="GO:0000422">
    <property type="term" value="P:autophagy of mitochondrion"/>
    <property type="evidence" value="ECO:0007669"/>
    <property type="project" value="TreeGrafter"/>
</dbReference>
<dbReference type="EMBL" id="OX365770">
    <property type="protein sequence ID" value="CAI4035882.1"/>
    <property type="molecule type" value="Genomic_DNA"/>
</dbReference>
<name>A0AA35NDT2_SACMI</name>
<dbReference type="GO" id="GO:0061709">
    <property type="term" value="P:reticulophagy"/>
    <property type="evidence" value="ECO:0007669"/>
    <property type="project" value="TreeGrafter"/>
</dbReference>
<comment type="similarity">
    <text evidence="3">Belongs to the ATG2 family.</text>
</comment>
<sequence length="1592" mass="179179">MAFWLPQNIQKRLLLYVLQQISLFSNVDLSNLDVSIGSKSHFSFHDVNLSLDDLNIQNMQINEGMIGELVLKLTVSGGVEIDGSGLSFIITPLYSSNPQELHSDFLAKSIQDLTNSMLQFNDPLTTHDRYKEDDISSSDSSSELNSNTEPLKSTGNGTYTLQNMRNKALNVALAKLKIALRDITIRFIMNDRNPSESVVEAHIESIQLTTSDGNLRHINIGNIAVSLIQKQTEPNSSMHFSNNDDLSQSVYLSNMEATSLYMSAMEEQSTEDDDESKFSHIQQDDDKCKETIVEVNNLNLAFKGLSSVNDLRVYDIAIDVQDVHLAIHKMVEIKSPIVRNIIDIIISLLDKNDALVCQDSPSPSNDTEEPFALASIDIKCVYLKLAEETTIILKRLEVEQKKNNLLAFSLGSFYSNSDSLTISHKTKPLFIGEQTHHGIELRINDELEIVINDKCIGHFVKICQFISQCMSIYRSKSKRILPKITSNTARSIKFTSKSLNLSIKLSFYLLWFQISPLIYNSNREFYIELLEVFKKFPSRCTKVLTISSIKLSNSQSRLELGSYDDTLKEALIYSSVHATVKEVILQDEYTGIIQLAKDLSAIGELLTDAKNAEFSSKTKCKRGSYLQRSVRVLNSSRFVYKQSTSANFSLQIDSMKLKLSEIIGLQFGFVEALMSNNFFAITDDSQIVYFAKNLLVERKAPSLLKPQEIMSVVLNKGVDEPVLYIRRRTNGKLKVVLNNTRIHYYARWLEILKQNTDLDNLNSKDATVVEKPSKEPSTSGFPWEFKCLDCSLILHPFRLNSVMVIVLDSLTTGGNSFIPQAKILSKVNTLFLIDDYANFKVQKDKNWPSLISFYANQGFSAIGKIDTLNFLINKSNDTLLLDCKIDQIGLSLCADSFQTFCQLCIDLKYPQTFPDEKKFRTELKNPVDVFKDIDCDLFNSAVIFEHNNQNDYDSVHLVDSFLDNTHGLNNSTPSKLSSQGSHEMDSSSGTVTGSIILPHESYLDFVQPKEEDNLVMTPKEQEGNIYIRGTIDVEKVIVKLFDGYDWKYTRKFIAKTVEKLDKELSELEENSLKSNVIQSEANIFDSIYISANQNNVTDLRKNLDGEIQGVQNSFSDVSKVNLRPSKHYKALLQLSKLQVNLKNYRVDEPDESESDNSTDVLNRCVVSVYEFEIIDNVPTSTWNKFVTLLKHEPWPHNSPMFLLNLEFFRPIDFLQAVELVMQLKIAPLRLHVDQDTLEFLIRFLGFKDKRFELVDEYPDIIFVQKFSTNPIKLRLDYKPKKVDYAGLRSGQTSELMNFFTLDGSKIILKSVVLYGLNGFDELNDKLKAIWTPDITKKQLPGVLEGLAPVRSFMAIGSGVKTLVTVLMSEYKQEGNLGKSLKKGGNVFLKTTTGDFVKLGVKLTSGTQAILENTEELFGGVGSNGRVYDASKMGSANDDDAAAATVLDLDTIMEEDQLVGSKYSRIRDHEPTAVVIDMSSQGDHNEPTIVSLYADQPLDLPTGLKEAYSSLEKHMHIAYDAVWRAKGQLKDDKRGGPSAAAVYVARAAPVAIIRPLIGATEAVSKTLQGIANQVDKTHNEQINDKYKSNRTDL</sequence>
<evidence type="ECO:0000256" key="6">
    <source>
        <dbReference type="ARBA" id="ARBA00022824"/>
    </source>
</evidence>
<dbReference type="GO" id="GO:0043495">
    <property type="term" value="F:protein-membrane adaptor activity"/>
    <property type="evidence" value="ECO:0007669"/>
    <property type="project" value="TreeGrafter"/>
</dbReference>
<dbReference type="PANTHER" id="PTHR13190:SF1">
    <property type="entry name" value="AUTOPHAGY-RELATED 2, ISOFORM A"/>
    <property type="match status" value="1"/>
</dbReference>
<dbReference type="InterPro" id="IPR026849">
    <property type="entry name" value="ATG2"/>
</dbReference>
<keyword evidence="8" id="KW-0445">Lipid transport</keyword>
<evidence type="ECO:0000256" key="11">
    <source>
        <dbReference type="ARBA" id="ARBA00024615"/>
    </source>
</evidence>
<feature type="compositionally biased region" description="Polar residues" evidence="13">
    <location>
        <begin position="143"/>
        <end position="157"/>
    </location>
</feature>
<dbReference type="GO" id="GO:0032266">
    <property type="term" value="F:phosphatidylinositol-3-phosphate binding"/>
    <property type="evidence" value="ECO:0007669"/>
    <property type="project" value="TreeGrafter"/>
</dbReference>
<dbReference type="GO" id="GO:0006869">
    <property type="term" value="P:lipid transport"/>
    <property type="evidence" value="ECO:0007669"/>
    <property type="project" value="UniProtKB-KW"/>
</dbReference>
<protein>
    <recommendedName>
        <fullName evidence="4">Autophagy-related protein 2</fullName>
    </recommendedName>
</protein>
<dbReference type="GO" id="GO:0005789">
    <property type="term" value="C:endoplasmic reticulum membrane"/>
    <property type="evidence" value="ECO:0007669"/>
    <property type="project" value="UniProtKB-SubCell"/>
</dbReference>
<keyword evidence="7" id="KW-0072">Autophagy</keyword>
<evidence type="ECO:0000256" key="10">
    <source>
        <dbReference type="ARBA" id="ARBA00024479"/>
    </source>
</evidence>
<evidence type="ECO:0000256" key="1">
    <source>
        <dbReference type="ARBA" id="ARBA00004406"/>
    </source>
</evidence>
<comment type="catalytic activity">
    <reaction evidence="10">
        <text>a 1,2-diacyl-sn-glycero-3-phospho-L-serine(in) = a 1,2-diacyl-sn-glycero-3-phospho-L-serine(out)</text>
        <dbReference type="Rhea" id="RHEA:38663"/>
        <dbReference type="ChEBI" id="CHEBI:57262"/>
    </reaction>
</comment>
<dbReference type="GO" id="GO:0061908">
    <property type="term" value="C:phagophore"/>
    <property type="evidence" value="ECO:0007669"/>
    <property type="project" value="TreeGrafter"/>
</dbReference>